<protein>
    <recommendedName>
        <fullName evidence="2">DUF4329 domain-containing protein</fullName>
    </recommendedName>
</protein>
<dbReference type="KEGG" id="rmai:MACH21_27780"/>
<evidence type="ECO:0000313" key="4">
    <source>
        <dbReference type="Proteomes" id="UP001337723"/>
    </source>
</evidence>
<dbReference type="AlphaFoldDB" id="A0AA48HLS3"/>
<keyword evidence="1" id="KW-0732">Signal</keyword>
<dbReference type="Proteomes" id="UP001337723">
    <property type="component" value="Chromosome"/>
</dbReference>
<dbReference type="RefSeq" id="WP_338272579.1">
    <property type="nucleotide sequence ID" value="NZ_AP027266.1"/>
</dbReference>
<accession>A0AA48HLS3</accession>
<gene>
    <name evidence="3" type="ORF">MACH21_27780</name>
</gene>
<dbReference type="InterPro" id="IPR025479">
    <property type="entry name" value="DUF4329"/>
</dbReference>
<feature type="domain" description="DUF4329" evidence="2">
    <location>
        <begin position="33"/>
        <end position="147"/>
    </location>
</feature>
<organism evidence="3 4">
    <name type="scientific">Roseicyclus marinus</name>
    <dbReference type="NCBI Taxonomy" id="2161673"/>
    <lineage>
        <taxon>Bacteria</taxon>
        <taxon>Pseudomonadati</taxon>
        <taxon>Pseudomonadota</taxon>
        <taxon>Alphaproteobacteria</taxon>
        <taxon>Rhodobacterales</taxon>
        <taxon>Roseobacteraceae</taxon>
        <taxon>Roseicyclus</taxon>
    </lineage>
</organism>
<dbReference type="Pfam" id="PF14220">
    <property type="entry name" value="DUF4329"/>
    <property type="match status" value="1"/>
</dbReference>
<evidence type="ECO:0000313" key="3">
    <source>
        <dbReference type="EMBL" id="BDW86601.1"/>
    </source>
</evidence>
<keyword evidence="4" id="KW-1185">Reference proteome</keyword>
<evidence type="ECO:0000256" key="1">
    <source>
        <dbReference type="SAM" id="SignalP"/>
    </source>
</evidence>
<dbReference type="SUPFAM" id="SSF63829">
    <property type="entry name" value="Calcium-dependent phosphotriesterase"/>
    <property type="match status" value="1"/>
</dbReference>
<feature type="chain" id="PRO_5045234417" description="DUF4329 domain-containing protein" evidence="1">
    <location>
        <begin position="21"/>
        <end position="182"/>
    </location>
</feature>
<feature type="signal peptide" evidence="1">
    <location>
        <begin position="1"/>
        <end position="20"/>
    </location>
</feature>
<reference evidence="3 4" key="1">
    <citation type="submission" date="2023-01" db="EMBL/GenBank/DDBJ databases">
        <title>Complete genome sequence of Roseicyclus marinus strain Dej080120_10.</title>
        <authorList>
            <person name="Ueki S."/>
            <person name="Maruyama F."/>
        </authorList>
    </citation>
    <scope>NUCLEOTIDE SEQUENCE [LARGE SCALE GENOMIC DNA]</scope>
    <source>
        <strain evidence="3 4">Dej080120_10</strain>
    </source>
</reference>
<name>A0AA48HLS3_9RHOB</name>
<evidence type="ECO:0000259" key="2">
    <source>
        <dbReference type="Pfam" id="PF14220"/>
    </source>
</evidence>
<dbReference type="EMBL" id="AP027266">
    <property type="protein sequence ID" value="BDW86601.1"/>
    <property type="molecule type" value="Genomic_DNA"/>
</dbReference>
<proteinExistence type="predicted"/>
<sequence>MTRSLSRIAAVFMAAIVAIAPIPSTAQSAQETAFVMALMESMNTLSIRFNREVCGYVLRHANGAYSSTKVSWGGPASCASLPVEDGFVVASSWHTHAAWDPAYDGEVPSIQDVEGDMRMGVNGWVSTPGGRLWFVDGRTGSIRQICGRGCLPVDENFGAEDFGPVSESYTLDGLYARFGRDR</sequence>